<reference evidence="7" key="4">
    <citation type="submission" date="2019-12" db="UniProtKB">
        <authorList>
            <consortium name="WormBaseParasite"/>
        </authorList>
    </citation>
    <scope>IDENTIFICATION</scope>
</reference>
<protein>
    <submittedName>
        <fullName evidence="4">Bm10800</fullName>
    </submittedName>
    <submittedName>
        <fullName evidence="7">SH2 domain-containing protein</fullName>
    </submittedName>
</protein>
<dbReference type="PROSITE" id="PS50001">
    <property type="entry name" value="SH2"/>
    <property type="match status" value="1"/>
</dbReference>
<dbReference type="WormBase" id="Bm10800">
    <property type="protein sequence ID" value="BM26368"/>
    <property type="gene ID" value="WBGene00231061"/>
</dbReference>
<evidence type="ECO:0000313" key="7">
    <source>
        <dbReference type="WBParaSite" id="Bm10800.1"/>
    </source>
</evidence>
<dbReference type="EMBL" id="LN857010">
    <property type="protein sequence ID" value="CRZ25634.1"/>
    <property type="molecule type" value="Genomic_DNA"/>
</dbReference>
<feature type="compositionally biased region" description="Polar residues" evidence="2">
    <location>
        <begin position="43"/>
        <end position="52"/>
    </location>
</feature>
<dbReference type="RefSeq" id="XP_001900678.1">
    <property type="nucleotide sequence ID" value="XM_001900643.2"/>
</dbReference>
<gene>
    <name evidence="4 7 8" type="ORF">Bm10800</name>
    <name evidence="5" type="ORF">BM_BM10800</name>
    <name evidence="4" type="ORF">BM_Bm10800</name>
</gene>
<dbReference type="Proteomes" id="UP000006672">
    <property type="component" value="Unassembled WGS sequence"/>
</dbReference>
<keyword evidence="6" id="KW-1185">Reference proteome</keyword>
<dbReference type="AlphaFoldDB" id="A0A0H5SB97"/>
<keyword evidence="1" id="KW-0727">SH2 domain</keyword>
<evidence type="ECO:0000313" key="8">
    <source>
        <dbReference type="WormBase" id="Bm10800"/>
    </source>
</evidence>
<dbReference type="Pfam" id="PF00017">
    <property type="entry name" value="SH2"/>
    <property type="match status" value="1"/>
</dbReference>
<dbReference type="Gene3D" id="3.30.505.10">
    <property type="entry name" value="SH2 domain"/>
    <property type="match status" value="1"/>
</dbReference>
<dbReference type="CTD" id="6104098"/>
<reference evidence="4" key="2">
    <citation type="submission" date="2012-12" db="EMBL/GenBank/DDBJ databases">
        <authorList>
            <person name="Gao Y.W."/>
            <person name="Fan S.T."/>
            <person name="Sun H.T."/>
            <person name="Wang Z."/>
            <person name="Gao X.L."/>
            <person name="Li Y.G."/>
            <person name="Wang T.C."/>
            <person name="Zhang K."/>
            <person name="Xu W.W."/>
            <person name="Yu Z.J."/>
            <person name="Xia X.Z."/>
        </authorList>
    </citation>
    <scope>NUCLEOTIDE SEQUENCE</scope>
    <source>
        <strain evidence="4">FR3</strain>
    </source>
</reference>
<dbReference type="OMA" id="NCLILTM"/>
<reference evidence="4 6" key="1">
    <citation type="journal article" date="2007" name="Science">
        <title>Draft genome of the filarial nematode parasite Brugia malayi.</title>
        <authorList>
            <person name="Ghedin E."/>
            <person name="Wang S."/>
            <person name="Spiro D."/>
            <person name="Caler E."/>
            <person name="Zhao Q."/>
            <person name="Crabtree J."/>
            <person name="Allen J.E."/>
            <person name="Delcher A.L."/>
            <person name="Guiliano D.B."/>
            <person name="Miranda-Saavedra D."/>
            <person name="Angiuoli S.V."/>
            <person name="Creasy T."/>
            <person name="Amedeo P."/>
            <person name="Haas B."/>
            <person name="El-Sayed N.M."/>
            <person name="Wortman J.R."/>
            <person name="Feldblyum T."/>
            <person name="Tallon L."/>
            <person name="Schatz M."/>
            <person name="Shumway M."/>
            <person name="Koo H."/>
            <person name="Salzberg S.L."/>
            <person name="Schobel S."/>
            <person name="Pertea M."/>
            <person name="Pop M."/>
            <person name="White O."/>
            <person name="Barton G.J."/>
            <person name="Carlow C.K."/>
            <person name="Crawford M.J."/>
            <person name="Daub J."/>
            <person name="Dimmic M.W."/>
            <person name="Estes C.F."/>
            <person name="Foster J.M."/>
            <person name="Ganatra M."/>
            <person name="Gregory W.F."/>
            <person name="Johnson N.M."/>
            <person name="Jin J."/>
            <person name="Komuniecki R."/>
            <person name="Korf I."/>
            <person name="Kumar S."/>
            <person name="Laney S."/>
            <person name="Li B.W."/>
            <person name="Li W."/>
            <person name="Lindblom T.H."/>
            <person name="Lustigman S."/>
            <person name="Ma D."/>
            <person name="Maina C.V."/>
            <person name="Martin D.M."/>
            <person name="McCarter J.P."/>
            <person name="McReynolds L."/>
            <person name="Mitreva M."/>
            <person name="Nutman T.B."/>
            <person name="Parkinson J."/>
            <person name="Peregrin-Alvarez J.M."/>
            <person name="Poole C."/>
            <person name="Ren Q."/>
            <person name="Saunders L."/>
            <person name="Sluder A.E."/>
            <person name="Smith K."/>
            <person name="Stanke M."/>
            <person name="Unnasch T.R."/>
            <person name="Ware J."/>
            <person name="Wei A.D."/>
            <person name="Weil G."/>
            <person name="Williams D.J."/>
            <person name="Zhang Y."/>
            <person name="Williams S.A."/>
            <person name="Fraser-Liggett C."/>
            <person name="Slatko B."/>
            <person name="Blaxter M.L."/>
            <person name="Scott A.L."/>
        </authorList>
    </citation>
    <scope>NUCLEOTIDE SEQUENCE</scope>
    <source>
        <strain evidence="4 6">FR3</strain>
    </source>
</reference>
<evidence type="ECO:0000313" key="5">
    <source>
        <dbReference type="EMBL" id="VIO91799.1"/>
    </source>
</evidence>
<name>A0A0H5SB97_BRUMA</name>
<feature type="domain" description="SH2" evidence="3">
    <location>
        <begin position="165"/>
        <end position="259"/>
    </location>
</feature>
<dbReference type="InterPro" id="IPR036860">
    <property type="entry name" value="SH2_dom_sf"/>
</dbReference>
<dbReference type="PRINTS" id="PR00401">
    <property type="entry name" value="SH2DOMAIN"/>
</dbReference>
<feature type="compositionally biased region" description="Basic and acidic residues" evidence="2">
    <location>
        <begin position="30"/>
        <end position="42"/>
    </location>
</feature>
<dbReference type="EMBL" id="CAAKNF010000192">
    <property type="protein sequence ID" value="VIO91799.1"/>
    <property type="molecule type" value="Genomic_DNA"/>
</dbReference>
<dbReference type="GeneID" id="6104098"/>
<evidence type="ECO:0000259" key="3">
    <source>
        <dbReference type="PROSITE" id="PS50001"/>
    </source>
</evidence>
<evidence type="ECO:0000313" key="4">
    <source>
        <dbReference type="EMBL" id="CRZ25634.1"/>
    </source>
</evidence>
<accession>A0A4E9F4V7</accession>
<dbReference type="FunCoup" id="A0A0H5SB97">
    <property type="interactions" value="266"/>
</dbReference>
<dbReference type="STRING" id="6279.A0A0H5SB97"/>
<proteinExistence type="predicted"/>
<dbReference type="OrthoDB" id="5790219at2759"/>
<evidence type="ECO:0000256" key="1">
    <source>
        <dbReference type="PROSITE-ProRule" id="PRU00191"/>
    </source>
</evidence>
<organism evidence="4">
    <name type="scientific">Brugia malayi</name>
    <name type="common">Filarial nematode worm</name>
    <dbReference type="NCBI Taxonomy" id="6279"/>
    <lineage>
        <taxon>Eukaryota</taxon>
        <taxon>Metazoa</taxon>
        <taxon>Ecdysozoa</taxon>
        <taxon>Nematoda</taxon>
        <taxon>Chromadorea</taxon>
        <taxon>Rhabditida</taxon>
        <taxon>Spirurina</taxon>
        <taxon>Spiruromorpha</taxon>
        <taxon>Filarioidea</taxon>
        <taxon>Onchocercidae</taxon>
        <taxon>Brugia</taxon>
    </lineage>
</organism>
<feature type="region of interest" description="Disordered" evidence="2">
    <location>
        <begin position="16"/>
        <end position="71"/>
    </location>
</feature>
<dbReference type="SMART" id="SM00252">
    <property type="entry name" value="SH2"/>
    <property type="match status" value="1"/>
</dbReference>
<dbReference type="InterPro" id="IPR000980">
    <property type="entry name" value="SH2"/>
</dbReference>
<evidence type="ECO:0000256" key="2">
    <source>
        <dbReference type="SAM" id="MobiDB-lite"/>
    </source>
</evidence>
<reference evidence="5" key="3">
    <citation type="submission" date="2019-04" db="EMBL/GenBank/DDBJ databases">
        <authorList>
            <person name="Howe K."/>
            <person name="Paulini M."/>
            <person name="Williams G."/>
        </authorList>
    </citation>
    <scope>NUCLEOTIDE SEQUENCE [LARGE SCALE GENOMIC DNA]</scope>
    <source>
        <strain evidence="5">FR3</strain>
    </source>
</reference>
<evidence type="ECO:0000313" key="6">
    <source>
        <dbReference type="Proteomes" id="UP000006672"/>
    </source>
</evidence>
<accession>A0A0H5SB97</accession>
<feature type="compositionally biased region" description="Low complexity" evidence="2">
    <location>
        <begin position="16"/>
        <end position="27"/>
    </location>
</feature>
<dbReference type="WBParaSite" id="Bm10800.1">
    <property type="protein sequence ID" value="Bm10800.1"/>
    <property type="gene ID" value="WBGene00231061"/>
</dbReference>
<dbReference type="SUPFAM" id="SSF55550">
    <property type="entry name" value="SH2 domain"/>
    <property type="match status" value="1"/>
</dbReference>
<dbReference type="KEGG" id="bmy:BM_BM10800"/>
<sequence length="281" mass="32781">MRDILGRPLFKFFRSSTTTTAPSSSSTEYHQLKEDKDDERKQQQIIQNTSLNRHTDPIRIPKPRKEKTSNDYTFCEGSYDNEYMLVDINQRLCKSVDMEKRPHEGNIDQLDRVPVDFSAPSGPTIITDPEEVEEILKCGESRAIYKVHSKIYGLASYSVYRAERWFHHSADKSKVERMLQRTGGEDGSFLVRVNQRNCLILTMCHHQKIYNIYINVKVEGHKTTFFIETLHQFPNLIDLIKYYADHQGLLLPCKLTRGVALRWPDCTKRGITNRLCVEEDY</sequence>